<evidence type="ECO:0000256" key="7">
    <source>
        <dbReference type="ARBA" id="ARBA00023136"/>
    </source>
</evidence>
<dbReference type="Pfam" id="PF16916">
    <property type="entry name" value="ZT_dimer"/>
    <property type="match status" value="1"/>
</dbReference>
<gene>
    <name evidence="11" type="ORF">NARC_50007</name>
</gene>
<dbReference type="PANTHER" id="PTHR11562">
    <property type="entry name" value="CATION EFFLUX PROTEIN/ ZINC TRANSPORTER"/>
    <property type="match status" value="1"/>
</dbReference>
<dbReference type="AlphaFoldDB" id="A0A557SW50"/>
<evidence type="ECO:0000256" key="4">
    <source>
        <dbReference type="ARBA" id="ARBA00022692"/>
    </source>
</evidence>
<evidence type="ECO:0000256" key="8">
    <source>
        <dbReference type="SAM" id="Phobius"/>
    </source>
</evidence>
<evidence type="ECO:0000256" key="6">
    <source>
        <dbReference type="ARBA" id="ARBA00023065"/>
    </source>
</evidence>
<dbReference type="RefSeq" id="WP_144729562.1">
    <property type="nucleotide sequence ID" value="NZ_ML675581.1"/>
</dbReference>
<keyword evidence="12" id="KW-1185">Reference proteome</keyword>
<keyword evidence="5 8" id="KW-1133">Transmembrane helix</keyword>
<evidence type="ECO:0000256" key="5">
    <source>
        <dbReference type="ARBA" id="ARBA00022989"/>
    </source>
</evidence>
<feature type="domain" description="Cation efflux protein cytoplasmic" evidence="10">
    <location>
        <begin position="232"/>
        <end position="307"/>
    </location>
</feature>
<keyword evidence="7 8" id="KW-0472">Membrane</keyword>
<sequence>MIIEIITRTEASIETRRLKIVVVILTVYLAVEIAAGYITGSLALIADALHMFADVFGISLVLVASMFSKKPPTPLHTYGFYRSEILSSLANCVILLLISIFIIFEAYRRIFEPHNIESSFMLIVAIMGLIVNLFGLRLLKGTHTHTDHVFSESTPEHNNLGKTDALHIQGAKLELFSDLLGSVAIIIGAVLIFYTNFYLIDSIISFGLALFIIPRVWYLFQRSVSILMESSPSSLLYKDIKDSILQIRGVTGVFDLHIWSITSGNIALSAHIVIFDSTKSQEILQEINSLLEKKFGIYHTTIQIEKYHIVDDRDH</sequence>
<dbReference type="PANTHER" id="PTHR11562:SF17">
    <property type="entry name" value="RE54080P-RELATED"/>
    <property type="match status" value="1"/>
</dbReference>
<accession>A0A557SW50</accession>
<dbReference type="EMBL" id="VOAH01000005">
    <property type="protein sequence ID" value="TVP40826.1"/>
    <property type="molecule type" value="Genomic_DNA"/>
</dbReference>
<comment type="subcellular location">
    <subcellularLocation>
        <location evidence="1">Membrane</location>
        <topology evidence="1">Multi-pass membrane protein</topology>
    </subcellularLocation>
</comment>
<dbReference type="InterPro" id="IPR002524">
    <property type="entry name" value="Cation_efflux"/>
</dbReference>
<dbReference type="Pfam" id="PF01545">
    <property type="entry name" value="Cation_efflux"/>
    <property type="match status" value="1"/>
</dbReference>
<evidence type="ECO:0000259" key="10">
    <source>
        <dbReference type="Pfam" id="PF16916"/>
    </source>
</evidence>
<dbReference type="GO" id="GO:0005385">
    <property type="term" value="F:zinc ion transmembrane transporter activity"/>
    <property type="evidence" value="ECO:0007669"/>
    <property type="project" value="TreeGrafter"/>
</dbReference>
<dbReference type="NCBIfam" id="TIGR01297">
    <property type="entry name" value="CDF"/>
    <property type="match status" value="1"/>
</dbReference>
<feature type="domain" description="Cation efflux protein transmembrane" evidence="9">
    <location>
        <begin position="19"/>
        <end position="228"/>
    </location>
</feature>
<evidence type="ECO:0000256" key="1">
    <source>
        <dbReference type="ARBA" id="ARBA00004141"/>
    </source>
</evidence>
<dbReference type="InterPro" id="IPR036837">
    <property type="entry name" value="Cation_efflux_CTD_sf"/>
</dbReference>
<evidence type="ECO:0000256" key="3">
    <source>
        <dbReference type="ARBA" id="ARBA00022448"/>
    </source>
</evidence>
<evidence type="ECO:0000313" key="12">
    <source>
        <dbReference type="Proteomes" id="UP000315289"/>
    </source>
</evidence>
<dbReference type="InterPro" id="IPR058533">
    <property type="entry name" value="Cation_efflux_TM"/>
</dbReference>
<comment type="caution">
    <text evidence="11">The sequence shown here is derived from an EMBL/GenBank/DDBJ whole genome shotgun (WGS) entry which is preliminary data.</text>
</comment>
<feature type="transmembrane region" description="Helical" evidence="8">
    <location>
        <begin position="203"/>
        <end position="220"/>
    </location>
</feature>
<dbReference type="SUPFAM" id="SSF160240">
    <property type="entry name" value="Cation efflux protein cytoplasmic domain-like"/>
    <property type="match status" value="1"/>
</dbReference>
<proteinExistence type="inferred from homology"/>
<feature type="transmembrane region" description="Helical" evidence="8">
    <location>
        <begin position="85"/>
        <end position="107"/>
    </location>
</feature>
<evidence type="ECO:0000259" key="9">
    <source>
        <dbReference type="Pfam" id="PF01545"/>
    </source>
</evidence>
<dbReference type="GO" id="GO:0005886">
    <property type="term" value="C:plasma membrane"/>
    <property type="evidence" value="ECO:0007669"/>
    <property type="project" value="TreeGrafter"/>
</dbReference>
<keyword evidence="6" id="KW-0406">Ion transport</keyword>
<name>A0A557SW50_9ARCH</name>
<dbReference type="OrthoDB" id="269083at2157"/>
<keyword evidence="3" id="KW-0813">Transport</keyword>
<feature type="transmembrane region" description="Helical" evidence="8">
    <location>
        <begin position="20"/>
        <end position="38"/>
    </location>
</feature>
<organism evidence="11 12">
    <name type="scientific">Candidatus Nitrosocosmicus arcticus</name>
    <dbReference type="NCBI Taxonomy" id="2035267"/>
    <lineage>
        <taxon>Archaea</taxon>
        <taxon>Nitrososphaerota</taxon>
        <taxon>Nitrososphaeria</taxon>
        <taxon>Nitrososphaerales</taxon>
        <taxon>Nitrososphaeraceae</taxon>
        <taxon>Candidatus Nitrosocosmicus</taxon>
    </lineage>
</organism>
<comment type="similarity">
    <text evidence="2">Belongs to the cation diffusion facilitator (CDF) transporter (TC 2.A.4) family. SLC30A subfamily.</text>
</comment>
<dbReference type="Gene3D" id="1.20.1510.10">
    <property type="entry name" value="Cation efflux protein transmembrane domain"/>
    <property type="match status" value="1"/>
</dbReference>
<evidence type="ECO:0000256" key="2">
    <source>
        <dbReference type="ARBA" id="ARBA00008873"/>
    </source>
</evidence>
<feature type="transmembrane region" description="Helical" evidence="8">
    <location>
        <begin position="119"/>
        <end position="139"/>
    </location>
</feature>
<reference evidence="11 12" key="1">
    <citation type="journal article" date="2019" name="Front. Microbiol.">
        <title>Ammonia Oxidation by the Arctic Terrestrial Thaumarchaeote Candidatus Nitrosocosmicus arcticus Is Stimulated by Increasing Temperatures.</title>
        <authorList>
            <person name="Alves R.J.E."/>
            <person name="Kerou M."/>
            <person name="Zappe A."/>
            <person name="Bittner R."/>
            <person name="Abby S.S."/>
            <person name="Schmidt H.A."/>
            <person name="Pfeifer K."/>
            <person name="Schleper C."/>
        </authorList>
    </citation>
    <scope>NUCLEOTIDE SEQUENCE [LARGE SCALE GENOMIC DNA]</scope>
    <source>
        <strain evidence="11 12">Kfb</strain>
    </source>
</reference>
<dbReference type="SUPFAM" id="SSF161111">
    <property type="entry name" value="Cation efflux protein transmembrane domain-like"/>
    <property type="match status" value="1"/>
</dbReference>
<keyword evidence="4 8" id="KW-0812">Transmembrane</keyword>
<dbReference type="Proteomes" id="UP000315289">
    <property type="component" value="Unassembled WGS sequence"/>
</dbReference>
<evidence type="ECO:0000313" key="11">
    <source>
        <dbReference type="EMBL" id="TVP40826.1"/>
    </source>
</evidence>
<feature type="transmembrane region" description="Helical" evidence="8">
    <location>
        <begin position="44"/>
        <end position="64"/>
    </location>
</feature>
<dbReference type="InterPro" id="IPR050681">
    <property type="entry name" value="CDF/SLC30A"/>
</dbReference>
<protein>
    <submittedName>
        <fullName evidence="11">Co/Zn/Cd efflux system component</fullName>
    </submittedName>
</protein>
<dbReference type="InterPro" id="IPR027469">
    <property type="entry name" value="Cation_efflux_TMD_sf"/>
</dbReference>
<feature type="transmembrane region" description="Helical" evidence="8">
    <location>
        <begin position="179"/>
        <end position="197"/>
    </location>
</feature>
<dbReference type="InterPro" id="IPR027470">
    <property type="entry name" value="Cation_efflux_CTD"/>
</dbReference>